<dbReference type="InterPro" id="IPR029039">
    <property type="entry name" value="Flavoprotein-like_sf"/>
</dbReference>
<dbReference type="Pfam" id="PF02525">
    <property type="entry name" value="Flavodoxin_2"/>
    <property type="match status" value="1"/>
</dbReference>
<dbReference type="GO" id="GO:0016491">
    <property type="term" value="F:oxidoreductase activity"/>
    <property type="evidence" value="ECO:0007669"/>
    <property type="project" value="UniProtKB-KW"/>
</dbReference>
<evidence type="ECO:0000259" key="1">
    <source>
        <dbReference type="Pfam" id="PF02525"/>
    </source>
</evidence>
<evidence type="ECO:0000313" key="2">
    <source>
        <dbReference type="EMBL" id="MEQ2511605.1"/>
    </source>
</evidence>
<dbReference type="EMBL" id="JBBMFF010000241">
    <property type="protein sequence ID" value="MEQ2511605.1"/>
    <property type="molecule type" value="Genomic_DNA"/>
</dbReference>
<comment type="caution">
    <text evidence="2">The sequence shown here is derived from an EMBL/GenBank/DDBJ whole genome shotgun (WGS) entry which is preliminary data.</text>
</comment>
<keyword evidence="3" id="KW-1185">Reference proteome</keyword>
<reference evidence="2 3" key="1">
    <citation type="submission" date="2024-03" db="EMBL/GenBank/DDBJ databases">
        <title>Human intestinal bacterial collection.</title>
        <authorList>
            <person name="Pauvert C."/>
            <person name="Hitch T.C.A."/>
            <person name="Clavel T."/>
        </authorList>
    </citation>
    <scope>NUCLEOTIDE SEQUENCE [LARGE SCALE GENOMIC DNA]</scope>
    <source>
        <strain evidence="2 3">CLA-AA-H192</strain>
    </source>
</reference>
<dbReference type="Proteomes" id="UP001491552">
    <property type="component" value="Unassembled WGS sequence"/>
</dbReference>
<dbReference type="Gene3D" id="3.40.50.360">
    <property type="match status" value="1"/>
</dbReference>
<protein>
    <submittedName>
        <fullName evidence="2">NAD(P)H-dependent oxidoreductase</fullName>
        <ecNumber evidence="2">1.-.-.-</ecNumber>
    </submittedName>
</protein>
<accession>A0ABV1G889</accession>
<dbReference type="PANTHER" id="PTHR43741">
    <property type="entry name" value="FMN-DEPENDENT NADH-AZOREDUCTASE 1"/>
    <property type="match status" value="1"/>
</dbReference>
<keyword evidence="2" id="KW-0560">Oxidoreductase</keyword>
<feature type="domain" description="Flavodoxin-like fold" evidence="1">
    <location>
        <begin position="1"/>
        <end position="144"/>
    </location>
</feature>
<name>A0ABV1G889_9FIRM</name>
<proteinExistence type="predicted"/>
<evidence type="ECO:0000313" key="3">
    <source>
        <dbReference type="Proteomes" id="UP001491552"/>
    </source>
</evidence>
<dbReference type="PANTHER" id="PTHR43741:SF4">
    <property type="entry name" value="FMN-DEPENDENT NADH:QUINONE OXIDOREDUCTASE"/>
    <property type="match status" value="1"/>
</dbReference>
<gene>
    <name evidence="2" type="ORF">WMO66_10180</name>
</gene>
<dbReference type="RefSeq" id="WP_349136325.1">
    <property type="nucleotide sequence ID" value="NZ_JBBMFF010000241.1"/>
</dbReference>
<sequence>MQALLLNGSPRGAASNTLRLSRAFLQGTGWPFETFSLTENRIEPCRGCMACWRSGAPCTIADDFSAFVGQFRRADVLIASFPLYYFGLPAQLKALLDRTISLMEPYHGQTPEGGHCSFQTLRDPALRRKKLVVISSCGYTEAAPMYEALLAQLDRLCSGRNYTPLFFPQGELLPVEKLDGPRARRLQAFEAAGREYAETGTLSEQTLAGVQRPMVDPRVYEILARAQWRGGAERNKQP</sequence>
<dbReference type="InterPro" id="IPR003680">
    <property type="entry name" value="Flavodoxin_fold"/>
</dbReference>
<organism evidence="2 3">
    <name type="scientific">Faecousia intestinalis</name>
    <dbReference type="NCBI Taxonomy" id="3133167"/>
    <lineage>
        <taxon>Bacteria</taxon>
        <taxon>Bacillati</taxon>
        <taxon>Bacillota</taxon>
        <taxon>Clostridia</taxon>
        <taxon>Eubacteriales</taxon>
        <taxon>Oscillospiraceae</taxon>
        <taxon>Faecousia</taxon>
    </lineage>
</organism>
<dbReference type="EC" id="1.-.-.-" evidence="2"/>
<dbReference type="SUPFAM" id="SSF52218">
    <property type="entry name" value="Flavoproteins"/>
    <property type="match status" value="1"/>
</dbReference>
<dbReference type="InterPro" id="IPR050104">
    <property type="entry name" value="FMN-dep_NADH:Q_OxRdtase_AzoR1"/>
</dbReference>